<name>A0ABW5FQU5_9PSEU</name>
<evidence type="ECO:0008006" key="5">
    <source>
        <dbReference type="Google" id="ProtNLM"/>
    </source>
</evidence>
<sequence>MGRHSIDEEPPPPSGRRVATGRYPAVDAPVRATGEAAVRPPDGRVSTGHHLAVEARSVVPTPQRPPDRRVATGQYPPADPALQRRDGRRSTGQYPPVDGPPRRAGNPPPRRPAPQPPAVDAPTRQTTDQAPRRPDGRIETGRRPAVDAPARETAMPRRPDGRTATGRNPAVDAPTRQVRNPAPGRPGTRTTGEHPAVDAPTRQVGNPAARRPDRRTATGQQTAVDAPTRQVREPAPRRADGRTTGQHATVDEPTRQVETPQRSDGRSATGYHRAVGAAATRRRIAKWPIVAGVLVLLVAVGLGGWAWANKVLDSRNAAQAKDCAEGVATMKVIVAPGVSRPVQAAAAKWNQARTVVHAHCITVDVQPRPSNQVLDALTGHAAPDTIGGIPAAWVPEATGNWAAQLATARPDLIGTPPEGLTNGFSYVGLGGSAVDEVTIRAAQVFHDFLMDPAQRPDFTDAGLT</sequence>
<dbReference type="EMBL" id="JBHUKR010000006">
    <property type="protein sequence ID" value="MFD2416974.1"/>
    <property type="molecule type" value="Genomic_DNA"/>
</dbReference>
<evidence type="ECO:0000256" key="1">
    <source>
        <dbReference type="SAM" id="MobiDB-lite"/>
    </source>
</evidence>
<evidence type="ECO:0000313" key="3">
    <source>
        <dbReference type="EMBL" id="MFD2416974.1"/>
    </source>
</evidence>
<feature type="compositionally biased region" description="Pro residues" evidence="1">
    <location>
        <begin position="106"/>
        <end position="119"/>
    </location>
</feature>
<keyword evidence="4" id="KW-1185">Reference proteome</keyword>
<feature type="compositionally biased region" description="Basic and acidic residues" evidence="1">
    <location>
        <begin position="130"/>
        <end position="145"/>
    </location>
</feature>
<evidence type="ECO:0000313" key="4">
    <source>
        <dbReference type="Proteomes" id="UP001597417"/>
    </source>
</evidence>
<accession>A0ABW5FQU5</accession>
<evidence type="ECO:0000256" key="2">
    <source>
        <dbReference type="SAM" id="Phobius"/>
    </source>
</evidence>
<reference evidence="4" key="1">
    <citation type="journal article" date="2019" name="Int. J. Syst. Evol. Microbiol.">
        <title>The Global Catalogue of Microorganisms (GCM) 10K type strain sequencing project: providing services to taxonomists for standard genome sequencing and annotation.</title>
        <authorList>
            <consortium name="The Broad Institute Genomics Platform"/>
            <consortium name="The Broad Institute Genome Sequencing Center for Infectious Disease"/>
            <person name="Wu L."/>
            <person name="Ma J."/>
        </authorList>
    </citation>
    <scope>NUCLEOTIDE SEQUENCE [LARGE SCALE GENOMIC DNA]</scope>
    <source>
        <strain evidence="4">CGMCC 4.7645</strain>
    </source>
</reference>
<gene>
    <name evidence="3" type="ORF">ACFSXZ_11640</name>
</gene>
<keyword evidence="2" id="KW-0472">Membrane</keyword>
<organism evidence="3 4">
    <name type="scientific">Amycolatopsis pigmentata</name>
    <dbReference type="NCBI Taxonomy" id="450801"/>
    <lineage>
        <taxon>Bacteria</taxon>
        <taxon>Bacillati</taxon>
        <taxon>Actinomycetota</taxon>
        <taxon>Actinomycetes</taxon>
        <taxon>Pseudonocardiales</taxon>
        <taxon>Pseudonocardiaceae</taxon>
        <taxon>Amycolatopsis</taxon>
    </lineage>
</organism>
<feature type="transmembrane region" description="Helical" evidence="2">
    <location>
        <begin position="289"/>
        <end position="308"/>
    </location>
</feature>
<proteinExistence type="predicted"/>
<dbReference type="Proteomes" id="UP001597417">
    <property type="component" value="Unassembled WGS sequence"/>
</dbReference>
<keyword evidence="2" id="KW-1133">Transmembrane helix</keyword>
<feature type="region of interest" description="Disordered" evidence="1">
    <location>
        <begin position="1"/>
        <end position="272"/>
    </location>
</feature>
<dbReference type="RefSeq" id="WP_378264251.1">
    <property type="nucleotide sequence ID" value="NZ_JBHUKR010000006.1"/>
</dbReference>
<keyword evidence="2" id="KW-0812">Transmembrane</keyword>
<feature type="compositionally biased region" description="Basic and acidic residues" evidence="1">
    <location>
        <begin position="249"/>
        <end position="265"/>
    </location>
</feature>
<comment type="caution">
    <text evidence="3">The sequence shown here is derived from an EMBL/GenBank/DDBJ whole genome shotgun (WGS) entry which is preliminary data.</text>
</comment>
<protein>
    <recommendedName>
        <fullName evidence="5">Extracellular solute-binding protein</fullName>
    </recommendedName>
</protein>
<feature type="compositionally biased region" description="Basic and acidic residues" evidence="1">
    <location>
        <begin position="230"/>
        <end position="241"/>
    </location>
</feature>